<dbReference type="PANTHER" id="PTHR10151:SF120">
    <property type="entry name" value="BIS(5'-ADENOSYL)-TRIPHOSPHATASE"/>
    <property type="match status" value="1"/>
</dbReference>
<dbReference type="CDD" id="cd16018">
    <property type="entry name" value="Enpp"/>
    <property type="match status" value="1"/>
</dbReference>
<dbReference type="Gene3D" id="3.30.1360.180">
    <property type="match status" value="1"/>
</dbReference>
<accession>A0A430FZD8</accession>
<dbReference type="Pfam" id="PF01663">
    <property type="entry name" value="Phosphodiest"/>
    <property type="match status" value="1"/>
</dbReference>
<reference evidence="2 3" key="1">
    <citation type="submission" date="2018-07" db="EMBL/GenBank/DDBJ databases">
        <title>Genomic and Epidemiologic Investigation of an Indolent Hospital Outbreak.</title>
        <authorList>
            <person name="Johnson R.C."/>
            <person name="Deming C."/>
            <person name="Conlan S."/>
            <person name="Zellmer C.J."/>
            <person name="Michelin A.V."/>
            <person name="Lee-Lin S."/>
            <person name="Thomas P.J."/>
            <person name="Park M."/>
            <person name="Weingarten R.A."/>
            <person name="Less J."/>
            <person name="Dekker J.P."/>
            <person name="Frank K.M."/>
            <person name="Musser K.A."/>
            <person name="Mcquiston J.R."/>
            <person name="Henderson D.K."/>
            <person name="Lau A.F."/>
            <person name="Palmore T.N."/>
            <person name="Segre J.A."/>
        </authorList>
    </citation>
    <scope>NUCLEOTIDE SEQUENCE [LARGE SCALE GENOMIC DNA]</scope>
    <source>
        <strain evidence="2 3">SK-CDC1_0717</strain>
    </source>
</reference>
<organism evidence="2 3">
    <name type="scientific">Sphingomonas koreensis</name>
    <dbReference type="NCBI Taxonomy" id="93064"/>
    <lineage>
        <taxon>Bacteria</taxon>
        <taxon>Pseudomonadati</taxon>
        <taxon>Pseudomonadota</taxon>
        <taxon>Alphaproteobacteria</taxon>
        <taxon>Sphingomonadales</taxon>
        <taxon>Sphingomonadaceae</taxon>
        <taxon>Sphingomonas</taxon>
    </lineage>
</organism>
<dbReference type="PANTHER" id="PTHR10151">
    <property type="entry name" value="ECTONUCLEOTIDE PYROPHOSPHATASE/PHOSPHODIESTERASE"/>
    <property type="match status" value="1"/>
</dbReference>
<gene>
    <name evidence="2" type="ORF">DAH66_18335</name>
</gene>
<dbReference type="AlphaFoldDB" id="A0A430FZD8"/>
<name>A0A430FZD8_9SPHN</name>
<evidence type="ECO:0000313" key="3">
    <source>
        <dbReference type="Proteomes" id="UP000287746"/>
    </source>
</evidence>
<dbReference type="Gene3D" id="3.40.720.10">
    <property type="entry name" value="Alkaline Phosphatase, subunit A"/>
    <property type="match status" value="1"/>
</dbReference>
<comment type="caution">
    <text evidence="2">The sequence shown here is derived from an EMBL/GenBank/DDBJ whole genome shotgun (WGS) entry which is preliminary data.</text>
</comment>
<dbReference type="RefSeq" id="WP_126005462.1">
    <property type="nucleotide sequence ID" value="NZ_QQYZ01000022.1"/>
</dbReference>
<dbReference type="InterPro" id="IPR017850">
    <property type="entry name" value="Alkaline_phosphatase_core_sf"/>
</dbReference>
<dbReference type="SUPFAM" id="SSF53649">
    <property type="entry name" value="Alkaline phosphatase-like"/>
    <property type="match status" value="1"/>
</dbReference>
<evidence type="ECO:0000313" key="2">
    <source>
        <dbReference type="EMBL" id="RSY78798.1"/>
    </source>
</evidence>
<dbReference type="GO" id="GO:0016787">
    <property type="term" value="F:hydrolase activity"/>
    <property type="evidence" value="ECO:0007669"/>
    <property type="project" value="UniProtKB-ARBA"/>
</dbReference>
<protein>
    <submittedName>
        <fullName evidence="2">Alkaline phosphatase family protein</fullName>
    </submittedName>
</protein>
<sequence>MRWFRSTALAAMAALLHACTAPSVAPATSPGTARETRAAVTILIGIDGFRADYLDRGVTPTLSRLAAEGAHGAMRPSFPVKTFPNFYTLVTGLRPDRHGIVANRFEDPARPGQRFTQASSEAWWWDQAEPIWVAAERAGIRSSILFWPGSSVAVHGVRPSDWRTFDMAVTSAERVDIVLDWLRRPARTRPRLVGVYFDTIDSAGHKLGPAARELDRPLAEIDAQIGRLVRQLALLGQPANLVVVADHGMGGSSPERRIRLDQMLPDGLYRVIEQGPYAAIEPAAGRDDELAAVLLKPHPNMQCWRRNAIPVRLHYGTNPRTPAFLCLPEMGWMIATSPPAPEASRGEHGWDPHAPEMRALFIAHGPSIARIGPLPAFDNVDVYPLLRRLTGLSPAQGIDGNAATLARVAP</sequence>
<keyword evidence="1" id="KW-0732">Signal</keyword>
<dbReference type="Proteomes" id="UP000287746">
    <property type="component" value="Unassembled WGS sequence"/>
</dbReference>
<dbReference type="EMBL" id="QQYZ01000022">
    <property type="protein sequence ID" value="RSY78798.1"/>
    <property type="molecule type" value="Genomic_DNA"/>
</dbReference>
<evidence type="ECO:0000256" key="1">
    <source>
        <dbReference type="SAM" id="SignalP"/>
    </source>
</evidence>
<dbReference type="InterPro" id="IPR002591">
    <property type="entry name" value="Phosphodiest/P_Trfase"/>
</dbReference>
<feature type="signal peptide" evidence="1">
    <location>
        <begin position="1"/>
        <end position="27"/>
    </location>
</feature>
<proteinExistence type="predicted"/>
<feature type="chain" id="PRO_5019392152" evidence="1">
    <location>
        <begin position="28"/>
        <end position="410"/>
    </location>
</feature>